<sequence>MVLMRHEIGDVLRDYRLQRGKTLRQVAGRANVALGYLSEIERGQKEASSEVLQSIAEALESPLSEILIEVGERLSMFEELTPVSNVPDTLPDELYRDLGPVGASQR</sequence>
<evidence type="ECO:0000313" key="4">
    <source>
        <dbReference type="Proteomes" id="UP000243077"/>
    </source>
</evidence>
<dbReference type="GO" id="GO:0005829">
    <property type="term" value="C:cytosol"/>
    <property type="evidence" value="ECO:0007669"/>
    <property type="project" value="TreeGrafter"/>
</dbReference>
<keyword evidence="3" id="KW-0378">Hydrolase</keyword>
<reference evidence="3 4" key="1">
    <citation type="submission" date="2018-02" db="EMBL/GenBank/DDBJ databases">
        <title>Complete genome of the streamlined marine actinobacterium Pontimonas salivibrio CL-TW6 adapted to coastal planktonic lifestype.</title>
        <authorList>
            <person name="Cho B.C."/>
            <person name="Hardies S.C."/>
            <person name="Jang G.I."/>
            <person name="Hwang C.Y."/>
        </authorList>
    </citation>
    <scope>NUCLEOTIDE SEQUENCE [LARGE SCALE GENOMIC DNA]</scope>
    <source>
        <strain evidence="3 4">CL-TW6</strain>
    </source>
</reference>
<evidence type="ECO:0000256" key="1">
    <source>
        <dbReference type="ARBA" id="ARBA00023125"/>
    </source>
</evidence>
<evidence type="ECO:0000313" key="3">
    <source>
        <dbReference type="EMBL" id="AVG24334.1"/>
    </source>
</evidence>
<dbReference type="PANTHER" id="PTHR46797">
    <property type="entry name" value="HTH-TYPE TRANSCRIPTIONAL REGULATOR"/>
    <property type="match status" value="1"/>
</dbReference>
<proteinExistence type="predicted"/>
<dbReference type="RefSeq" id="WP_104914323.1">
    <property type="nucleotide sequence ID" value="NZ_CP026923.1"/>
</dbReference>
<dbReference type="GO" id="GO:0008233">
    <property type="term" value="F:peptidase activity"/>
    <property type="evidence" value="ECO:0007669"/>
    <property type="project" value="UniProtKB-KW"/>
</dbReference>
<dbReference type="PANTHER" id="PTHR46797:SF1">
    <property type="entry name" value="METHYLPHOSPHONATE SYNTHASE"/>
    <property type="match status" value="1"/>
</dbReference>
<dbReference type="SMART" id="SM00530">
    <property type="entry name" value="HTH_XRE"/>
    <property type="match status" value="1"/>
</dbReference>
<name>A0A2L2BRM5_9MICO</name>
<dbReference type="AlphaFoldDB" id="A0A2L2BRM5"/>
<dbReference type="Proteomes" id="UP000243077">
    <property type="component" value="Chromosome"/>
</dbReference>
<dbReference type="Gene3D" id="1.10.260.40">
    <property type="entry name" value="lambda repressor-like DNA-binding domains"/>
    <property type="match status" value="1"/>
</dbReference>
<dbReference type="CDD" id="cd00093">
    <property type="entry name" value="HTH_XRE"/>
    <property type="match status" value="1"/>
</dbReference>
<keyword evidence="3" id="KW-0645">Protease</keyword>
<feature type="domain" description="HTH cro/C1-type" evidence="2">
    <location>
        <begin position="12"/>
        <end position="66"/>
    </location>
</feature>
<dbReference type="GO" id="GO:0003700">
    <property type="term" value="F:DNA-binding transcription factor activity"/>
    <property type="evidence" value="ECO:0007669"/>
    <property type="project" value="TreeGrafter"/>
</dbReference>
<dbReference type="SUPFAM" id="SSF47413">
    <property type="entry name" value="lambda repressor-like DNA-binding domains"/>
    <property type="match status" value="1"/>
</dbReference>
<dbReference type="KEGG" id="psai:C3B54_111391"/>
<accession>A0A2L2BRM5</accession>
<dbReference type="InterPro" id="IPR050807">
    <property type="entry name" value="TransReg_Diox_bact_type"/>
</dbReference>
<protein>
    <submittedName>
        <fullName evidence="3">Protease systems regulator ClgR</fullName>
    </submittedName>
</protein>
<evidence type="ECO:0000259" key="2">
    <source>
        <dbReference type="PROSITE" id="PS50943"/>
    </source>
</evidence>
<keyword evidence="4" id="KW-1185">Reference proteome</keyword>
<dbReference type="GO" id="GO:0006508">
    <property type="term" value="P:proteolysis"/>
    <property type="evidence" value="ECO:0007669"/>
    <property type="project" value="UniProtKB-KW"/>
</dbReference>
<dbReference type="GO" id="GO:0003677">
    <property type="term" value="F:DNA binding"/>
    <property type="evidence" value="ECO:0007669"/>
    <property type="project" value="UniProtKB-KW"/>
</dbReference>
<gene>
    <name evidence="3" type="ORF">C3B54_111391</name>
</gene>
<organism evidence="3 4">
    <name type="scientific">Pontimonas salivibrio</name>
    <dbReference type="NCBI Taxonomy" id="1159327"/>
    <lineage>
        <taxon>Bacteria</taxon>
        <taxon>Bacillati</taxon>
        <taxon>Actinomycetota</taxon>
        <taxon>Actinomycetes</taxon>
        <taxon>Micrococcales</taxon>
        <taxon>Microbacteriaceae</taxon>
        <taxon>Pontimonas</taxon>
    </lineage>
</organism>
<dbReference type="PROSITE" id="PS50943">
    <property type="entry name" value="HTH_CROC1"/>
    <property type="match status" value="1"/>
</dbReference>
<dbReference type="Pfam" id="PF01381">
    <property type="entry name" value="HTH_3"/>
    <property type="match status" value="1"/>
</dbReference>
<dbReference type="OrthoDB" id="3188736at2"/>
<keyword evidence="1" id="KW-0238">DNA-binding</keyword>
<dbReference type="InterPro" id="IPR010982">
    <property type="entry name" value="Lambda_DNA-bd_dom_sf"/>
</dbReference>
<dbReference type="EMBL" id="CP026923">
    <property type="protein sequence ID" value="AVG24334.1"/>
    <property type="molecule type" value="Genomic_DNA"/>
</dbReference>
<dbReference type="InterPro" id="IPR001387">
    <property type="entry name" value="Cro/C1-type_HTH"/>
</dbReference>